<dbReference type="GO" id="GO:0015267">
    <property type="term" value="F:channel activity"/>
    <property type="evidence" value="ECO:0007669"/>
    <property type="project" value="EnsemblPlants"/>
</dbReference>
<feature type="domain" description="Bacterial surface antigen (D15)" evidence="5">
    <location>
        <begin position="96"/>
        <end position="398"/>
    </location>
</feature>
<evidence type="ECO:0000256" key="4">
    <source>
        <dbReference type="SAM" id="MobiDB-lite"/>
    </source>
</evidence>
<dbReference type="GO" id="GO:1900057">
    <property type="term" value="P:positive regulation of leaf senescence"/>
    <property type="evidence" value="ECO:0007669"/>
    <property type="project" value="EnsemblPlants"/>
</dbReference>
<keyword evidence="2" id="KW-0472">Membrane</keyword>
<reference evidence="6" key="4">
    <citation type="submission" date="2019-03" db="UniProtKB">
        <authorList>
            <consortium name="EnsemblPlants"/>
        </authorList>
    </citation>
    <scope>IDENTIFICATION</scope>
</reference>
<evidence type="ECO:0000256" key="3">
    <source>
        <dbReference type="ARBA" id="ARBA00024013"/>
    </source>
</evidence>
<reference evidence="6" key="3">
    <citation type="journal article" date="2017" name="Nature">
        <title>Genome sequence of the progenitor of the wheat D genome Aegilops tauschii.</title>
        <authorList>
            <person name="Luo M.C."/>
            <person name="Gu Y.Q."/>
            <person name="Puiu D."/>
            <person name="Wang H."/>
            <person name="Twardziok S.O."/>
            <person name="Deal K.R."/>
            <person name="Huo N."/>
            <person name="Zhu T."/>
            <person name="Wang L."/>
            <person name="Wang Y."/>
            <person name="McGuire P.E."/>
            <person name="Liu S."/>
            <person name="Long H."/>
            <person name="Ramasamy R.K."/>
            <person name="Rodriguez J.C."/>
            <person name="Van S.L."/>
            <person name="Yuan L."/>
            <person name="Wang Z."/>
            <person name="Xia Z."/>
            <person name="Xiao L."/>
            <person name="Anderson O.D."/>
            <person name="Ouyang S."/>
            <person name="Liang Y."/>
            <person name="Zimin A.V."/>
            <person name="Pertea G."/>
            <person name="Qi P."/>
            <person name="Bennetzen J.L."/>
            <person name="Dai X."/>
            <person name="Dawson M.W."/>
            <person name="Muller H.G."/>
            <person name="Kugler K."/>
            <person name="Rivarola-Duarte L."/>
            <person name="Spannagl M."/>
            <person name="Mayer K.F.X."/>
            <person name="Lu F.H."/>
            <person name="Bevan M.W."/>
            <person name="Leroy P."/>
            <person name="Li P."/>
            <person name="You F.M."/>
            <person name="Sun Q."/>
            <person name="Liu Z."/>
            <person name="Lyons E."/>
            <person name="Wicker T."/>
            <person name="Salzberg S.L."/>
            <person name="Devos K.M."/>
            <person name="Dvorak J."/>
        </authorList>
    </citation>
    <scope>NUCLEOTIDE SEQUENCE [LARGE SCALE GENOMIC DNA]</scope>
    <source>
        <strain evidence="6">cv. AL8/78</strain>
    </source>
</reference>
<evidence type="ECO:0000313" key="6">
    <source>
        <dbReference type="EnsemblPlants" id="AET1Gv20793800.20"/>
    </source>
</evidence>
<dbReference type="GO" id="GO:0031625">
    <property type="term" value="F:ubiquitin protein ligase binding"/>
    <property type="evidence" value="ECO:0007669"/>
    <property type="project" value="EnsemblPlants"/>
</dbReference>
<name>A0A452ZI72_AEGTS</name>
<feature type="region of interest" description="Disordered" evidence="4">
    <location>
        <begin position="1"/>
        <end position="49"/>
    </location>
</feature>
<accession>A0A452ZI72</accession>
<dbReference type="EnsemblPlants" id="AET1Gv20793800.20">
    <property type="protein sequence ID" value="AET1Gv20793800.20"/>
    <property type="gene ID" value="AET1Gv20793800"/>
</dbReference>
<keyword evidence="1" id="KW-1002">Plastid outer membrane</keyword>
<dbReference type="GO" id="GO:1901002">
    <property type="term" value="P:positive regulation of response to salt stress"/>
    <property type="evidence" value="ECO:0007669"/>
    <property type="project" value="EnsemblPlants"/>
</dbReference>
<evidence type="ECO:0000313" key="7">
    <source>
        <dbReference type="Proteomes" id="UP000015105"/>
    </source>
</evidence>
<dbReference type="GO" id="GO:0009793">
    <property type="term" value="P:embryo development ending in seed dormancy"/>
    <property type="evidence" value="ECO:0007669"/>
    <property type="project" value="TreeGrafter"/>
</dbReference>
<reference evidence="7" key="1">
    <citation type="journal article" date="2014" name="Science">
        <title>Ancient hybridizations among the ancestral genomes of bread wheat.</title>
        <authorList>
            <consortium name="International Wheat Genome Sequencing Consortium,"/>
            <person name="Marcussen T."/>
            <person name="Sandve S.R."/>
            <person name="Heier L."/>
            <person name="Spannagl M."/>
            <person name="Pfeifer M."/>
            <person name="Jakobsen K.S."/>
            <person name="Wulff B.B."/>
            <person name="Steuernagel B."/>
            <person name="Mayer K.F."/>
            <person name="Olsen O.A."/>
        </authorList>
    </citation>
    <scope>NUCLEOTIDE SEQUENCE [LARGE SCALE GENOMIC DNA]</scope>
    <source>
        <strain evidence="7">cv. AL8/78</strain>
    </source>
</reference>
<dbReference type="Proteomes" id="UP000015105">
    <property type="component" value="Chromosome 1D"/>
</dbReference>
<dbReference type="GO" id="GO:0030162">
    <property type="term" value="P:regulation of proteolysis"/>
    <property type="evidence" value="ECO:0007669"/>
    <property type="project" value="EnsemblPlants"/>
</dbReference>
<dbReference type="GO" id="GO:0009658">
    <property type="term" value="P:chloroplast organization"/>
    <property type="evidence" value="ECO:0007669"/>
    <property type="project" value="TreeGrafter"/>
</dbReference>
<dbReference type="InterPro" id="IPR000184">
    <property type="entry name" value="Bac_surfAg_D15"/>
</dbReference>
<keyword evidence="1" id="KW-0934">Plastid</keyword>
<protein>
    <recommendedName>
        <fullName evidence="5">Bacterial surface antigen (D15) domain-containing protein</fullName>
    </recommendedName>
</protein>
<dbReference type="FunFam" id="2.40.160.50:FF:000007">
    <property type="entry name" value="Outer envelope protein 80, chloroplastic"/>
    <property type="match status" value="1"/>
</dbReference>
<dbReference type="PANTHER" id="PTHR12815:SF40">
    <property type="entry name" value="OUTER ENVELOPE PROTEIN 36, CHLOROPLASTIC-RELATED"/>
    <property type="match status" value="1"/>
</dbReference>
<evidence type="ECO:0000259" key="5">
    <source>
        <dbReference type="Pfam" id="PF01103"/>
    </source>
</evidence>
<sequence length="439" mass="47514">PPPHARHPTRPPAQKSPTPDATPPRPPPPHEPGRLPVPPASAAMGAQQSVNAGKAKVDLHVDLTHMLCEALLLPPLSSSATISQIVGRISLKHPSLFGRSEKLDVILDKGVNDSNVVVAFRRPRPEWLSQQSFVIQHSMTPEIAVHGFPADNFTRSGSRGVNLSRLSLGVEINEPTTSKWTSGTSVKFEHIRPVNNDGRSIARDHEGFPLTCSGNLHDNMIILKQESGYADVKDNSFLRVNFQMEQGLPLVPKSLTFNRVKCAVSKGIKLGPTFLVTSLTGGSIVGDMAPYQAFAIGGLGSVRGYGEGAVGSGRLCLIGNCEYTVPLAKNLEGSLFMDCGSDLGSARHVPGNPALRQGKPGFGVGFGYGVHFNTDIGQIRVDYAMNAFSRKTFYFSINTGVFRSNMPRRNKPVPEAFEGCTVEVVVIFCWTLKRQAMRM</sequence>
<evidence type="ECO:0000256" key="1">
    <source>
        <dbReference type="ARBA" id="ARBA00022805"/>
    </source>
</evidence>
<dbReference type="PANTHER" id="PTHR12815">
    <property type="entry name" value="SORTING AND ASSEMBLY MACHINERY SAMM50 PROTEIN FAMILY MEMBER"/>
    <property type="match status" value="1"/>
</dbReference>
<dbReference type="Pfam" id="PF01103">
    <property type="entry name" value="Omp85"/>
    <property type="match status" value="1"/>
</dbReference>
<dbReference type="GO" id="GO:0032991">
    <property type="term" value="C:protein-containing complex"/>
    <property type="evidence" value="ECO:0007669"/>
    <property type="project" value="EnsemblPlants"/>
</dbReference>
<reference evidence="6" key="5">
    <citation type="journal article" date="2021" name="G3 (Bethesda)">
        <title>Aegilops tauschii genome assembly Aet v5.0 features greater sequence contiguity and improved annotation.</title>
        <authorList>
            <person name="Wang L."/>
            <person name="Zhu T."/>
            <person name="Rodriguez J.C."/>
            <person name="Deal K.R."/>
            <person name="Dubcovsky J."/>
            <person name="McGuire P.E."/>
            <person name="Lux T."/>
            <person name="Spannagl M."/>
            <person name="Mayer K.F.X."/>
            <person name="Baldrich P."/>
            <person name="Meyers B.C."/>
            <person name="Huo N."/>
            <person name="Gu Y.Q."/>
            <person name="Zhou H."/>
            <person name="Devos K.M."/>
            <person name="Bennetzen J.L."/>
            <person name="Unver T."/>
            <person name="Budak H."/>
            <person name="Gulick P.J."/>
            <person name="Galiba G."/>
            <person name="Kalapos B."/>
            <person name="Nelson D.R."/>
            <person name="Li P."/>
            <person name="You F.M."/>
            <person name="Luo M.C."/>
            <person name="Dvorak J."/>
        </authorList>
    </citation>
    <scope>NUCLEOTIDE SEQUENCE [LARGE SCALE GENOMIC DNA]</scope>
    <source>
        <strain evidence="6">cv. AL8/78</strain>
    </source>
</reference>
<feature type="compositionally biased region" description="Pro residues" evidence="4">
    <location>
        <begin position="20"/>
        <end position="39"/>
    </location>
</feature>
<keyword evidence="7" id="KW-1185">Reference proteome</keyword>
<comment type="subcellular location">
    <subcellularLocation>
        <location evidence="3">Plastid</location>
        <location evidence="3">Chloroplast outer membrane</location>
    </subcellularLocation>
</comment>
<evidence type="ECO:0000256" key="2">
    <source>
        <dbReference type="ARBA" id="ARBA00023136"/>
    </source>
</evidence>
<dbReference type="AlphaFoldDB" id="A0A452ZI72"/>
<dbReference type="GO" id="GO:0009707">
    <property type="term" value="C:chloroplast outer membrane"/>
    <property type="evidence" value="ECO:0007669"/>
    <property type="project" value="UniProtKB-SubCell"/>
</dbReference>
<dbReference type="InterPro" id="IPR039910">
    <property type="entry name" value="D15-like"/>
</dbReference>
<reference evidence="7" key="2">
    <citation type="journal article" date="2017" name="Nat. Plants">
        <title>The Aegilops tauschii genome reveals multiple impacts of transposons.</title>
        <authorList>
            <person name="Zhao G."/>
            <person name="Zou C."/>
            <person name="Li K."/>
            <person name="Wang K."/>
            <person name="Li T."/>
            <person name="Gao L."/>
            <person name="Zhang X."/>
            <person name="Wang H."/>
            <person name="Yang Z."/>
            <person name="Liu X."/>
            <person name="Jiang W."/>
            <person name="Mao L."/>
            <person name="Kong X."/>
            <person name="Jiao Y."/>
            <person name="Jia J."/>
        </authorList>
    </citation>
    <scope>NUCLEOTIDE SEQUENCE [LARGE SCALE GENOMIC DNA]</scope>
    <source>
        <strain evidence="7">cv. AL8/78</strain>
    </source>
</reference>
<dbReference type="Gramene" id="AET1Gv20793800.20">
    <property type="protein sequence ID" value="AET1Gv20793800.20"/>
    <property type="gene ID" value="AET1Gv20793800"/>
</dbReference>
<dbReference type="STRING" id="200361.A0A452ZI72"/>
<proteinExistence type="predicted"/>
<organism evidence="6 7">
    <name type="scientific">Aegilops tauschii subsp. strangulata</name>
    <name type="common">Goatgrass</name>
    <dbReference type="NCBI Taxonomy" id="200361"/>
    <lineage>
        <taxon>Eukaryota</taxon>
        <taxon>Viridiplantae</taxon>
        <taxon>Streptophyta</taxon>
        <taxon>Embryophyta</taxon>
        <taxon>Tracheophyta</taxon>
        <taxon>Spermatophyta</taxon>
        <taxon>Magnoliopsida</taxon>
        <taxon>Liliopsida</taxon>
        <taxon>Poales</taxon>
        <taxon>Poaceae</taxon>
        <taxon>BOP clade</taxon>
        <taxon>Pooideae</taxon>
        <taxon>Triticodae</taxon>
        <taxon>Triticeae</taxon>
        <taxon>Triticinae</taxon>
        <taxon>Aegilops</taxon>
    </lineage>
</organism>
<dbReference type="Gene3D" id="2.40.160.50">
    <property type="entry name" value="membrane protein fhac: a member of the omp85/tpsb transporter family"/>
    <property type="match status" value="1"/>
</dbReference>